<protein>
    <submittedName>
        <fullName evidence="1">Uncharacterized protein</fullName>
    </submittedName>
</protein>
<gene>
    <name evidence="1" type="ORF">BDQ12DRAFT_684161</name>
</gene>
<proteinExistence type="predicted"/>
<evidence type="ECO:0000313" key="1">
    <source>
        <dbReference type="EMBL" id="TFK38198.1"/>
    </source>
</evidence>
<keyword evidence="2" id="KW-1185">Reference proteome</keyword>
<dbReference type="EMBL" id="ML213604">
    <property type="protein sequence ID" value="TFK38198.1"/>
    <property type="molecule type" value="Genomic_DNA"/>
</dbReference>
<dbReference type="Proteomes" id="UP000308652">
    <property type="component" value="Unassembled WGS sequence"/>
</dbReference>
<name>A0A5C3M228_9AGAR</name>
<accession>A0A5C3M228</accession>
<organism evidence="1 2">
    <name type="scientific">Crucibulum laeve</name>
    <dbReference type="NCBI Taxonomy" id="68775"/>
    <lineage>
        <taxon>Eukaryota</taxon>
        <taxon>Fungi</taxon>
        <taxon>Dikarya</taxon>
        <taxon>Basidiomycota</taxon>
        <taxon>Agaricomycotina</taxon>
        <taxon>Agaricomycetes</taxon>
        <taxon>Agaricomycetidae</taxon>
        <taxon>Agaricales</taxon>
        <taxon>Agaricineae</taxon>
        <taxon>Nidulariaceae</taxon>
        <taxon>Crucibulum</taxon>
    </lineage>
</organism>
<sequence>MEDGTVVCFKTLTDINGHVTISINVGPTPFFTEYMKPTVGENITAVYIPFGSHWFTSLMPKRSKLSHQLLNDTVSRALGSLSNQSSKPQNLTEIKADLESLHSMLLPLISLQTHTVIRKSYQIGEIWEQHGSRGPSAVARMPFVLGSDSFMTKEIIYEEFFRPGWLR</sequence>
<evidence type="ECO:0000313" key="2">
    <source>
        <dbReference type="Proteomes" id="UP000308652"/>
    </source>
</evidence>
<reference evidence="1 2" key="1">
    <citation type="journal article" date="2019" name="Nat. Ecol. Evol.">
        <title>Megaphylogeny resolves global patterns of mushroom evolution.</title>
        <authorList>
            <person name="Varga T."/>
            <person name="Krizsan K."/>
            <person name="Foldi C."/>
            <person name="Dima B."/>
            <person name="Sanchez-Garcia M."/>
            <person name="Sanchez-Ramirez S."/>
            <person name="Szollosi G.J."/>
            <person name="Szarkandi J.G."/>
            <person name="Papp V."/>
            <person name="Albert L."/>
            <person name="Andreopoulos W."/>
            <person name="Angelini C."/>
            <person name="Antonin V."/>
            <person name="Barry K.W."/>
            <person name="Bougher N.L."/>
            <person name="Buchanan P."/>
            <person name="Buyck B."/>
            <person name="Bense V."/>
            <person name="Catcheside P."/>
            <person name="Chovatia M."/>
            <person name="Cooper J."/>
            <person name="Damon W."/>
            <person name="Desjardin D."/>
            <person name="Finy P."/>
            <person name="Geml J."/>
            <person name="Haridas S."/>
            <person name="Hughes K."/>
            <person name="Justo A."/>
            <person name="Karasinski D."/>
            <person name="Kautmanova I."/>
            <person name="Kiss B."/>
            <person name="Kocsube S."/>
            <person name="Kotiranta H."/>
            <person name="LaButti K.M."/>
            <person name="Lechner B.E."/>
            <person name="Liimatainen K."/>
            <person name="Lipzen A."/>
            <person name="Lukacs Z."/>
            <person name="Mihaltcheva S."/>
            <person name="Morgado L.N."/>
            <person name="Niskanen T."/>
            <person name="Noordeloos M.E."/>
            <person name="Ohm R.A."/>
            <person name="Ortiz-Santana B."/>
            <person name="Ovrebo C."/>
            <person name="Racz N."/>
            <person name="Riley R."/>
            <person name="Savchenko A."/>
            <person name="Shiryaev A."/>
            <person name="Soop K."/>
            <person name="Spirin V."/>
            <person name="Szebenyi C."/>
            <person name="Tomsovsky M."/>
            <person name="Tulloss R.E."/>
            <person name="Uehling J."/>
            <person name="Grigoriev I.V."/>
            <person name="Vagvolgyi C."/>
            <person name="Papp T."/>
            <person name="Martin F.M."/>
            <person name="Miettinen O."/>
            <person name="Hibbett D.S."/>
            <person name="Nagy L.G."/>
        </authorList>
    </citation>
    <scope>NUCLEOTIDE SEQUENCE [LARGE SCALE GENOMIC DNA]</scope>
    <source>
        <strain evidence="1 2">CBS 166.37</strain>
    </source>
</reference>
<dbReference type="AlphaFoldDB" id="A0A5C3M228"/>